<comment type="caution">
    <text evidence="10">The sequence shown here is derived from an EMBL/GenBank/DDBJ whole genome shotgun (WGS) entry which is preliminary data.</text>
</comment>
<evidence type="ECO:0000256" key="7">
    <source>
        <dbReference type="SAM" id="MobiDB-lite"/>
    </source>
</evidence>
<proteinExistence type="inferred from homology"/>
<feature type="domain" description="Helicase C-terminal" evidence="9">
    <location>
        <begin position="243"/>
        <end position="390"/>
    </location>
</feature>
<dbReference type="InterPro" id="IPR027417">
    <property type="entry name" value="P-loop_NTPase"/>
</dbReference>
<dbReference type="CDD" id="cd18787">
    <property type="entry name" value="SF2_C_DEAD"/>
    <property type="match status" value="1"/>
</dbReference>
<dbReference type="PROSITE" id="PS00039">
    <property type="entry name" value="DEAD_ATP_HELICASE"/>
    <property type="match status" value="1"/>
</dbReference>
<protein>
    <submittedName>
        <fullName evidence="10">DEAD/DEAH box helicase</fullName>
    </submittedName>
</protein>
<dbReference type="InterPro" id="IPR011545">
    <property type="entry name" value="DEAD/DEAH_box_helicase_dom"/>
</dbReference>
<evidence type="ECO:0000259" key="9">
    <source>
        <dbReference type="PROSITE" id="PS51194"/>
    </source>
</evidence>
<dbReference type="PANTHER" id="PTHR47959">
    <property type="entry name" value="ATP-DEPENDENT RNA HELICASE RHLE-RELATED"/>
    <property type="match status" value="1"/>
</dbReference>
<evidence type="ECO:0000313" key="10">
    <source>
        <dbReference type="EMBL" id="NNF06253.1"/>
    </source>
</evidence>
<dbReference type="PROSITE" id="PS51192">
    <property type="entry name" value="HELICASE_ATP_BIND_1"/>
    <property type="match status" value="1"/>
</dbReference>
<dbReference type="CDD" id="cd00268">
    <property type="entry name" value="DEADc"/>
    <property type="match status" value="1"/>
</dbReference>
<dbReference type="GO" id="GO:0003724">
    <property type="term" value="F:RNA helicase activity"/>
    <property type="evidence" value="ECO:0007669"/>
    <property type="project" value="TreeGrafter"/>
</dbReference>
<keyword evidence="3 6" id="KW-0347">Helicase</keyword>
<dbReference type="EMBL" id="JABDJR010000218">
    <property type="protein sequence ID" value="NNF06253.1"/>
    <property type="molecule type" value="Genomic_DNA"/>
</dbReference>
<evidence type="ECO:0000256" key="2">
    <source>
        <dbReference type="ARBA" id="ARBA00022801"/>
    </source>
</evidence>
<dbReference type="Pfam" id="PF00270">
    <property type="entry name" value="DEAD"/>
    <property type="match status" value="1"/>
</dbReference>
<dbReference type="InterPro" id="IPR044742">
    <property type="entry name" value="DEAD/DEAH_RhlB"/>
</dbReference>
<keyword evidence="2 6" id="KW-0378">Hydrolase</keyword>
<evidence type="ECO:0000256" key="6">
    <source>
        <dbReference type="RuleBase" id="RU000492"/>
    </source>
</evidence>
<evidence type="ECO:0000313" key="11">
    <source>
        <dbReference type="Proteomes" id="UP000547674"/>
    </source>
</evidence>
<feature type="region of interest" description="Disordered" evidence="7">
    <location>
        <begin position="446"/>
        <end position="483"/>
    </location>
</feature>
<dbReference type="InterPro" id="IPR050079">
    <property type="entry name" value="DEAD_box_RNA_helicase"/>
</dbReference>
<evidence type="ECO:0000259" key="8">
    <source>
        <dbReference type="PROSITE" id="PS51192"/>
    </source>
</evidence>
<evidence type="ECO:0000256" key="3">
    <source>
        <dbReference type="ARBA" id="ARBA00022806"/>
    </source>
</evidence>
<dbReference type="InterPro" id="IPR000629">
    <property type="entry name" value="RNA-helicase_DEAD-box_CS"/>
</dbReference>
<dbReference type="Gene3D" id="3.40.50.300">
    <property type="entry name" value="P-loop containing nucleotide triphosphate hydrolases"/>
    <property type="match status" value="2"/>
</dbReference>
<comment type="similarity">
    <text evidence="5 6">Belongs to the DEAD box helicase family.</text>
</comment>
<feature type="compositionally biased region" description="Basic residues" evidence="7">
    <location>
        <begin position="470"/>
        <end position="483"/>
    </location>
</feature>
<evidence type="ECO:0000256" key="5">
    <source>
        <dbReference type="ARBA" id="ARBA00038437"/>
    </source>
</evidence>
<dbReference type="GO" id="GO:0005524">
    <property type="term" value="F:ATP binding"/>
    <property type="evidence" value="ECO:0007669"/>
    <property type="project" value="UniProtKB-KW"/>
</dbReference>
<evidence type="ECO:0000256" key="1">
    <source>
        <dbReference type="ARBA" id="ARBA00022741"/>
    </source>
</evidence>
<keyword evidence="1 6" id="KW-0547">Nucleotide-binding</keyword>
<keyword evidence="4 6" id="KW-0067">ATP-binding</keyword>
<feature type="domain" description="Helicase ATP-binding" evidence="8">
    <location>
        <begin position="47"/>
        <end position="217"/>
    </location>
</feature>
<dbReference type="GO" id="GO:0003676">
    <property type="term" value="F:nucleic acid binding"/>
    <property type="evidence" value="ECO:0007669"/>
    <property type="project" value="InterPro"/>
</dbReference>
<dbReference type="AlphaFoldDB" id="A0A7Y2EDY3"/>
<dbReference type="SUPFAM" id="SSF52540">
    <property type="entry name" value="P-loop containing nucleoside triphosphate hydrolases"/>
    <property type="match status" value="1"/>
</dbReference>
<feature type="compositionally biased region" description="Pro residues" evidence="7">
    <location>
        <begin position="451"/>
        <end position="461"/>
    </location>
</feature>
<dbReference type="Pfam" id="PF00271">
    <property type="entry name" value="Helicase_C"/>
    <property type="match status" value="1"/>
</dbReference>
<dbReference type="PANTHER" id="PTHR47959:SF1">
    <property type="entry name" value="ATP-DEPENDENT RNA HELICASE DBPA"/>
    <property type="match status" value="1"/>
</dbReference>
<dbReference type="PROSITE" id="PS51194">
    <property type="entry name" value="HELICASE_CTER"/>
    <property type="match status" value="1"/>
</dbReference>
<reference evidence="10 11" key="1">
    <citation type="submission" date="2020-03" db="EMBL/GenBank/DDBJ databases">
        <title>Metabolic flexibility allows generalist bacteria to become dominant in a frequently disturbed ecosystem.</title>
        <authorList>
            <person name="Chen Y.-J."/>
            <person name="Leung P.M."/>
            <person name="Bay S.K."/>
            <person name="Hugenholtz P."/>
            <person name="Kessler A.J."/>
            <person name="Shelley G."/>
            <person name="Waite D.W."/>
            <person name="Cook P.L."/>
            <person name="Greening C."/>
        </authorList>
    </citation>
    <scope>NUCLEOTIDE SEQUENCE [LARGE SCALE GENOMIC DNA]</scope>
    <source>
        <strain evidence="10">SS_bin_28</strain>
    </source>
</reference>
<accession>A0A7Y2EDY3</accession>
<dbReference type="GO" id="GO:0005829">
    <property type="term" value="C:cytosol"/>
    <property type="evidence" value="ECO:0007669"/>
    <property type="project" value="TreeGrafter"/>
</dbReference>
<dbReference type="InterPro" id="IPR014001">
    <property type="entry name" value="Helicase_ATP-bd"/>
</dbReference>
<name>A0A7Y2EDY3_UNCEI</name>
<dbReference type="SMART" id="SM00487">
    <property type="entry name" value="DEXDc"/>
    <property type="match status" value="1"/>
</dbReference>
<dbReference type="InterPro" id="IPR001650">
    <property type="entry name" value="Helicase_C-like"/>
</dbReference>
<dbReference type="GO" id="GO:0016787">
    <property type="term" value="F:hydrolase activity"/>
    <property type="evidence" value="ECO:0007669"/>
    <property type="project" value="UniProtKB-KW"/>
</dbReference>
<gene>
    <name evidence="10" type="ORF">HKN21_05800</name>
</gene>
<dbReference type="Proteomes" id="UP000547674">
    <property type="component" value="Unassembled WGS sequence"/>
</dbReference>
<evidence type="ECO:0000256" key="4">
    <source>
        <dbReference type="ARBA" id="ARBA00022840"/>
    </source>
</evidence>
<organism evidence="10 11">
    <name type="scientific">Eiseniibacteriota bacterium</name>
    <dbReference type="NCBI Taxonomy" id="2212470"/>
    <lineage>
        <taxon>Bacteria</taxon>
        <taxon>Candidatus Eiseniibacteriota</taxon>
    </lineage>
</organism>
<dbReference type="SMART" id="SM00490">
    <property type="entry name" value="HELICc"/>
    <property type="match status" value="1"/>
</dbReference>
<sequence>MTESNPTAESAPEALPQISLDDLSERMKRGVENLGWDKLMPVQAQSIPYLVQGRDIMIQSQTGSGKTGAFLLPLLDRLDLKKARTQCLVLVPTRELARQVHQEAVVMAHETGLRSVAVYGGVGYGAQLEALEQGAHLVVGTPGRVLDHLLRRSLKLDSLNTLIFDEADRMLSVGFYPDIKAIEPYLPEERSGFMFSATYPPGVQSLAHQFLNNPSILSLSHEMKHAPDTVHLAYEVPRMEKDRCLVRLIEVKNPDSAIIFCNTKAQVKFVTVVLQRFGYDADQLSADLAQRAREKVLERVYEKNLRFLVATDVAARGIDVNDLSHVILYDFPEDPESYIHRTGRTGRAGASGVAISLVDNLERLQVTALAKRYDVPMQFETIPDDEEVQAVVSERVTALLEAKLRKLDRLVRERMERMIPLAKRLGENEGEIDVVAMLIDEYYQKSLHNPPEMPEAPPPSTASPSQKGRNFNRRRSSKRRPRN</sequence>